<name>A0A3P6AHN8_BRACM</name>
<accession>A0A3P6AHN8</accession>
<dbReference type="AlphaFoldDB" id="A0A3P6AHN8"/>
<gene>
    <name evidence="1" type="ORF">BRAA03T14929Z</name>
</gene>
<dbReference type="EMBL" id="LR031572">
    <property type="protein sequence ID" value="VDC83711.1"/>
    <property type="molecule type" value="Genomic_DNA"/>
</dbReference>
<organism evidence="1">
    <name type="scientific">Brassica campestris</name>
    <name type="common">Field mustard</name>
    <dbReference type="NCBI Taxonomy" id="3711"/>
    <lineage>
        <taxon>Eukaryota</taxon>
        <taxon>Viridiplantae</taxon>
        <taxon>Streptophyta</taxon>
        <taxon>Embryophyta</taxon>
        <taxon>Tracheophyta</taxon>
        <taxon>Spermatophyta</taxon>
        <taxon>Magnoliopsida</taxon>
        <taxon>eudicotyledons</taxon>
        <taxon>Gunneridae</taxon>
        <taxon>Pentapetalae</taxon>
        <taxon>rosids</taxon>
        <taxon>malvids</taxon>
        <taxon>Brassicales</taxon>
        <taxon>Brassicaceae</taxon>
        <taxon>Brassiceae</taxon>
        <taxon>Brassica</taxon>
    </lineage>
</organism>
<protein>
    <submittedName>
        <fullName evidence="1">Uncharacterized protein</fullName>
    </submittedName>
</protein>
<proteinExistence type="predicted"/>
<sequence>MLCMTLSQLSQWYVHFTTVSSIPLHYLWSLLALDEESNTYIQ</sequence>
<reference evidence="1" key="1">
    <citation type="submission" date="2018-11" db="EMBL/GenBank/DDBJ databases">
        <authorList>
            <consortium name="Genoscope - CEA"/>
            <person name="William W."/>
        </authorList>
    </citation>
    <scope>NUCLEOTIDE SEQUENCE</scope>
</reference>
<evidence type="ECO:0000313" key="1">
    <source>
        <dbReference type="EMBL" id="VDC83711.1"/>
    </source>
</evidence>